<sequence length="241" mass="27470">MPDNGLVAQCALETGACLTVMSATTESTASMHSAAVVEEKGKGLKKRVDKSKWKRNTAKVNQASAIRVVFATDWGTCLNTLFSAQPKIKTQESVRIHYSHLGIMSASKSYTAVFEPFKYWQDHKLELLDFGELQAPSIKKSKLDDLRELMKFLSTEEREWISCLKNIGMFWAWLSLQMRHDSICADWYHNQIAIHPSISQLTEHGLYEGWFQQDSATTYSARNTLALDDFIINNRIISKQW</sequence>
<dbReference type="Proteomes" id="UP001148838">
    <property type="component" value="Unassembled WGS sequence"/>
</dbReference>
<dbReference type="EMBL" id="JAJSOF020000036">
    <property type="protein sequence ID" value="KAJ4428901.1"/>
    <property type="molecule type" value="Genomic_DNA"/>
</dbReference>
<organism evidence="1 2">
    <name type="scientific">Periplaneta americana</name>
    <name type="common">American cockroach</name>
    <name type="synonym">Blatta americana</name>
    <dbReference type="NCBI Taxonomy" id="6978"/>
    <lineage>
        <taxon>Eukaryota</taxon>
        <taxon>Metazoa</taxon>
        <taxon>Ecdysozoa</taxon>
        <taxon>Arthropoda</taxon>
        <taxon>Hexapoda</taxon>
        <taxon>Insecta</taxon>
        <taxon>Pterygota</taxon>
        <taxon>Neoptera</taxon>
        <taxon>Polyneoptera</taxon>
        <taxon>Dictyoptera</taxon>
        <taxon>Blattodea</taxon>
        <taxon>Blattoidea</taxon>
        <taxon>Blattidae</taxon>
        <taxon>Blattinae</taxon>
        <taxon>Periplaneta</taxon>
    </lineage>
</organism>
<keyword evidence="2" id="KW-1185">Reference proteome</keyword>
<protein>
    <submittedName>
        <fullName evidence="1">Uncharacterized protein</fullName>
    </submittedName>
</protein>
<evidence type="ECO:0000313" key="1">
    <source>
        <dbReference type="EMBL" id="KAJ4428901.1"/>
    </source>
</evidence>
<evidence type="ECO:0000313" key="2">
    <source>
        <dbReference type="Proteomes" id="UP001148838"/>
    </source>
</evidence>
<comment type="caution">
    <text evidence="1">The sequence shown here is derived from an EMBL/GenBank/DDBJ whole genome shotgun (WGS) entry which is preliminary data.</text>
</comment>
<reference evidence="1 2" key="1">
    <citation type="journal article" date="2022" name="Allergy">
        <title>Genome assembly and annotation of Periplaneta americana reveal a comprehensive cockroach allergen profile.</title>
        <authorList>
            <person name="Wang L."/>
            <person name="Xiong Q."/>
            <person name="Saelim N."/>
            <person name="Wang L."/>
            <person name="Nong W."/>
            <person name="Wan A.T."/>
            <person name="Shi M."/>
            <person name="Liu X."/>
            <person name="Cao Q."/>
            <person name="Hui J.H.L."/>
            <person name="Sookrung N."/>
            <person name="Leung T.F."/>
            <person name="Tungtrongchitr A."/>
            <person name="Tsui S.K.W."/>
        </authorList>
    </citation>
    <scope>NUCLEOTIDE SEQUENCE [LARGE SCALE GENOMIC DNA]</scope>
    <source>
        <strain evidence="1">PWHHKU_190912</strain>
    </source>
</reference>
<name>A0ABQ8S4V7_PERAM</name>
<proteinExistence type="predicted"/>
<gene>
    <name evidence="1" type="ORF">ANN_25895</name>
</gene>
<accession>A0ABQ8S4V7</accession>